<feature type="domain" description="UCH catalytic" evidence="10">
    <location>
        <begin position="7"/>
        <end position="259"/>
    </location>
</feature>
<keyword evidence="6 11" id="KW-0378">Hydrolase</keyword>
<reference evidence="11" key="1">
    <citation type="submission" date="2016-03" db="EMBL/GenBank/DDBJ databases">
        <title>Draft genome sequence of Rosellinia necatrix.</title>
        <authorList>
            <person name="Kanematsu S."/>
        </authorList>
    </citation>
    <scope>NUCLEOTIDE SEQUENCE [LARGE SCALE GENOMIC DNA]</scope>
    <source>
        <strain evidence="11">W97</strain>
    </source>
</reference>
<dbReference type="PANTHER" id="PTHR10589:SF17">
    <property type="entry name" value="UBIQUITIN CARBOXYL-TERMINAL HYDROLASE"/>
    <property type="match status" value="1"/>
</dbReference>
<dbReference type="InterPro" id="IPR036959">
    <property type="entry name" value="Peptidase_C12_UCH_sf"/>
</dbReference>
<protein>
    <recommendedName>
        <fullName evidence="3">ubiquitinyl hydrolase 1</fullName>
        <ecNumber evidence="3">3.4.19.12</ecNumber>
    </recommendedName>
</protein>
<evidence type="ECO:0000256" key="8">
    <source>
        <dbReference type="PROSITE-ProRule" id="PRU01393"/>
    </source>
</evidence>
<comment type="similarity">
    <text evidence="2 8">Belongs to the peptidase C12 family.</text>
</comment>
<dbReference type="STRING" id="77044.A0A1S7UKU3"/>
<keyword evidence="12" id="KW-1185">Reference proteome</keyword>
<evidence type="ECO:0000256" key="5">
    <source>
        <dbReference type="ARBA" id="ARBA00022786"/>
    </source>
</evidence>
<proteinExistence type="inferred from homology"/>
<dbReference type="AlphaFoldDB" id="A0A1S7UKU3"/>
<dbReference type="Proteomes" id="UP000054516">
    <property type="component" value="Unassembled WGS sequence"/>
</dbReference>
<keyword evidence="5" id="KW-0833">Ubl conjugation pathway</keyword>
<dbReference type="SUPFAM" id="SSF54001">
    <property type="entry name" value="Cysteine proteinases"/>
    <property type="match status" value="1"/>
</dbReference>
<gene>
    <name evidence="11" type="ORF">SAMD00023353_0500470</name>
</gene>
<feature type="region of interest" description="Disordered" evidence="9">
    <location>
        <begin position="41"/>
        <end position="60"/>
    </location>
</feature>
<keyword evidence="7" id="KW-0788">Thiol protease</keyword>
<dbReference type="Pfam" id="PF01088">
    <property type="entry name" value="Peptidase_C12"/>
    <property type="match status" value="1"/>
</dbReference>
<dbReference type="PANTHER" id="PTHR10589">
    <property type="entry name" value="UBIQUITIN CARBOXYL-TERMINAL HYDROLASE"/>
    <property type="match status" value="1"/>
</dbReference>
<evidence type="ECO:0000313" key="11">
    <source>
        <dbReference type="EMBL" id="GAP83663.1"/>
    </source>
</evidence>
<dbReference type="OMA" id="VCIPLAP"/>
<dbReference type="PROSITE" id="PS52048">
    <property type="entry name" value="UCH_DOMAIN"/>
    <property type="match status" value="1"/>
</dbReference>
<evidence type="ECO:0000256" key="9">
    <source>
        <dbReference type="SAM" id="MobiDB-lite"/>
    </source>
</evidence>
<sequence length="264" mass="27924">MTMGKKHFIPLESDPELFTGLIHELGMSRRLAFHDLLTLSPPDSNDSDDNDGGGGSNSDSLLASVPRPALALIVVIPAPEGYTARLAEEETDVVAHDGRGDEERVMFYHQTIGNACGLYATLHAVSNGEARAFVEPGTHIARLIEQCTPLGPEGRIAALEADARLAAAHAAAASRGCTAPPADITVPALFAYMTFVKARRGSGRLYQVEGCRKAPVDLGCELAADEDLLSRRALNTVRGFIEKAGNGVTHGYSAMALCVTEGAE</sequence>
<dbReference type="GO" id="GO:0004843">
    <property type="term" value="F:cysteine-type deubiquitinase activity"/>
    <property type="evidence" value="ECO:0007669"/>
    <property type="project" value="UniProtKB-EC"/>
</dbReference>
<name>A0A1S7UKU3_ROSNE</name>
<organism evidence="11">
    <name type="scientific">Rosellinia necatrix</name>
    <name type="common">White root-rot fungus</name>
    <dbReference type="NCBI Taxonomy" id="77044"/>
    <lineage>
        <taxon>Eukaryota</taxon>
        <taxon>Fungi</taxon>
        <taxon>Dikarya</taxon>
        <taxon>Ascomycota</taxon>
        <taxon>Pezizomycotina</taxon>
        <taxon>Sordariomycetes</taxon>
        <taxon>Xylariomycetidae</taxon>
        <taxon>Xylariales</taxon>
        <taxon>Xylariaceae</taxon>
        <taxon>Rosellinia</taxon>
    </lineage>
</organism>
<evidence type="ECO:0000256" key="4">
    <source>
        <dbReference type="ARBA" id="ARBA00022670"/>
    </source>
</evidence>
<comment type="catalytic activity">
    <reaction evidence="1">
        <text>Thiol-dependent hydrolysis of ester, thioester, amide, peptide and isopeptide bonds formed by the C-terminal Gly of ubiquitin (a 76-residue protein attached to proteins as an intracellular targeting signal).</text>
        <dbReference type="EC" id="3.4.19.12"/>
    </reaction>
</comment>
<evidence type="ECO:0000259" key="10">
    <source>
        <dbReference type="PROSITE" id="PS52048"/>
    </source>
</evidence>
<dbReference type="EMBL" id="DF977450">
    <property type="protein sequence ID" value="GAP83663.1"/>
    <property type="molecule type" value="Genomic_DNA"/>
</dbReference>
<dbReference type="Gene3D" id="3.40.532.10">
    <property type="entry name" value="Peptidase C12, ubiquitin carboxyl-terminal hydrolase"/>
    <property type="match status" value="2"/>
</dbReference>
<evidence type="ECO:0000313" key="12">
    <source>
        <dbReference type="Proteomes" id="UP000054516"/>
    </source>
</evidence>
<evidence type="ECO:0000256" key="6">
    <source>
        <dbReference type="ARBA" id="ARBA00022801"/>
    </source>
</evidence>
<dbReference type="GO" id="GO:0005737">
    <property type="term" value="C:cytoplasm"/>
    <property type="evidence" value="ECO:0007669"/>
    <property type="project" value="TreeGrafter"/>
</dbReference>
<evidence type="ECO:0000256" key="7">
    <source>
        <dbReference type="ARBA" id="ARBA00022807"/>
    </source>
</evidence>
<evidence type="ECO:0000256" key="3">
    <source>
        <dbReference type="ARBA" id="ARBA00012759"/>
    </source>
</evidence>
<comment type="caution">
    <text evidence="8">Lacks conserved residue(s) required for the propagation of feature annotation.</text>
</comment>
<accession>A0A1S7UKU3</accession>
<dbReference type="OrthoDB" id="427186at2759"/>
<dbReference type="InterPro" id="IPR001578">
    <property type="entry name" value="Peptidase_C12_UCH"/>
</dbReference>
<dbReference type="InterPro" id="IPR038765">
    <property type="entry name" value="Papain-like_cys_pep_sf"/>
</dbReference>
<evidence type="ECO:0000256" key="2">
    <source>
        <dbReference type="ARBA" id="ARBA00009326"/>
    </source>
</evidence>
<dbReference type="GO" id="GO:0016579">
    <property type="term" value="P:protein deubiquitination"/>
    <property type="evidence" value="ECO:0007669"/>
    <property type="project" value="TreeGrafter"/>
</dbReference>
<keyword evidence="4" id="KW-0645">Protease</keyword>
<evidence type="ECO:0000256" key="1">
    <source>
        <dbReference type="ARBA" id="ARBA00000707"/>
    </source>
</evidence>
<dbReference type="GO" id="GO:0006511">
    <property type="term" value="P:ubiquitin-dependent protein catabolic process"/>
    <property type="evidence" value="ECO:0007669"/>
    <property type="project" value="InterPro"/>
</dbReference>
<dbReference type="EC" id="3.4.19.12" evidence="3"/>